<accession>A0A238LGK1</accession>
<dbReference type="InterPro" id="IPR051908">
    <property type="entry name" value="Ribosomal_N-acetyltransferase"/>
</dbReference>
<evidence type="ECO:0000313" key="3">
    <source>
        <dbReference type="Proteomes" id="UP000201613"/>
    </source>
</evidence>
<dbReference type="Proteomes" id="UP000201613">
    <property type="component" value="Unassembled WGS sequence"/>
</dbReference>
<reference evidence="2 3" key="1">
    <citation type="submission" date="2017-05" db="EMBL/GenBank/DDBJ databases">
        <authorList>
            <person name="Song R."/>
            <person name="Chenine A.L."/>
            <person name="Ruprecht R.M."/>
        </authorList>
    </citation>
    <scope>NUCLEOTIDE SEQUENCE [LARGE SCALE GENOMIC DNA]</scope>
    <source>
        <strain evidence="2 3">CECT 8899</strain>
    </source>
</reference>
<dbReference type="GO" id="GO:0008999">
    <property type="term" value="F:protein-N-terminal-alanine acetyltransferase activity"/>
    <property type="evidence" value="ECO:0007669"/>
    <property type="project" value="TreeGrafter"/>
</dbReference>
<dbReference type="PANTHER" id="PTHR43441">
    <property type="entry name" value="RIBOSOMAL-PROTEIN-SERINE ACETYLTRANSFERASE"/>
    <property type="match status" value="1"/>
</dbReference>
<feature type="domain" description="N-acetyltransferase" evidence="1">
    <location>
        <begin position="22"/>
        <end position="163"/>
    </location>
</feature>
<dbReference type="Pfam" id="PF13302">
    <property type="entry name" value="Acetyltransf_3"/>
    <property type="match status" value="1"/>
</dbReference>
<dbReference type="InterPro" id="IPR016181">
    <property type="entry name" value="Acyl_CoA_acyltransferase"/>
</dbReference>
<dbReference type="FunFam" id="3.40.630.30:FF:000047">
    <property type="entry name" value="Acetyltransferase, GNAT family"/>
    <property type="match status" value="1"/>
</dbReference>
<keyword evidence="3" id="KW-1185">Reference proteome</keyword>
<dbReference type="AlphaFoldDB" id="A0A238LGK1"/>
<dbReference type="EMBL" id="FXZK01000005">
    <property type="protein sequence ID" value="SMY08738.1"/>
    <property type="molecule type" value="Genomic_DNA"/>
</dbReference>
<dbReference type="InterPro" id="IPR000182">
    <property type="entry name" value="GNAT_dom"/>
</dbReference>
<dbReference type="SUPFAM" id="SSF55729">
    <property type="entry name" value="Acyl-CoA N-acyltransferases (Nat)"/>
    <property type="match status" value="1"/>
</dbReference>
<name>A0A238LGK1_9RHOB</name>
<dbReference type="PANTHER" id="PTHR43441:SF2">
    <property type="entry name" value="FAMILY ACETYLTRANSFERASE, PUTATIVE (AFU_ORTHOLOGUE AFUA_7G00850)-RELATED"/>
    <property type="match status" value="1"/>
</dbReference>
<organism evidence="2 3">
    <name type="scientific">Flavimaricola marinus</name>
    <dbReference type="NCBI Taxonomy" id="1819565"/>
    <lineage>
        <taxon>Bacteria</taxon>
        <taxon>Pseudomonadati</taxon>
        <taxon>Pseudomonadota</taxon>
        <taxon>Alphaproteobacteria</taxon>
        <taxon>Rhodobacterales</taxon>
        <taxon>Paracoccaceae</taxon>
        <taxon>Flavimaricola</taxon>
    </lineage>
</organism>
<dbReference type="Gene3D" id="3.40.630.30">
    <property type="match status" value="1"/>
</dbReference>
<dbReference type="OrthoDB" id="5295305at2"/>
<proteinExistence type="predicted"/>
<sequence length="220" mass="25158">MRYLADWSPRPRPERITHHGQRIRLEPLDAAHADRLFETCSAPGEAARFDWLFEYPPTDRADIADWVDKASGTADPLFFAVVDQASDAVLGRQALMRIDPTNGVIEIGSIYWGGAMARTPMASEALYLMAGHVFDDLGYRRFEWKCNDANEPSKSAALRFGFQAEGVFRNHMVQKGKNRDTAWFAMLDEDWPALRSRYEAWRDPANFDSNGRQLRRLQDC</sequence>
<gene>
    <name evidence="2" type="ORF">LOM8899_02894</name>
</gene>
<keyword evidence="2" id="KW-0808">Transferase</keyword>
<evidence type="ECO:0000313" key="2">
    <source>
        <dbReference type="EMBL" id="SMY08738.1"/>
    </source>
</evidence>
<protein>
    <submittedName>
        <fullName evidence="2">Ribosomal-protein-L7/L12-serine acetyltransferase</fullName>
    </submittedName>
</protein>
<dbReference type="RefSeq" id="WP_093992902.1">
    <property type="nucleotide sequence ID" value="NZ_FXZK01000005.1"/>
</dbReference>
<evidence type="ECO:0000259" key="1">
    <source>
        <dbReference type="Pfam" id="PF13302"/>
    </source>
</evidence>
<dbReference type="GO" id="GO:1990189">
    <property type="term" value="F:protein N-terminal-serine acetyltransferase activity"/>
    <property type="evidence" value="ECO:0007669"/>
    <property type="project" value="TreeGrafter"/>
</dbReference>